<dbReference type="InterPro" id="IPR011712">
    <property type="entry name" value="Sig_transdc_His_kin_sub3_dim/P"/>
</dbReference>
<dbReference type="InterPro" id="IPR014787">
    <property type="entry name" value="PSer_Pase_RsbU_N"/>
</dbReference>
<dbReference type="InterPro" id="IPR005467">
    <property type="entry name" value="His_kinase_dom"/>
</dbReference>
<dbReference type="SMART" id="SM00387">
    <property type="entry name" value="HATPase_c"/>
    <property type="match status" value="1"/>
</dbReference>
<comment type="caution">
    <text evidence="8">The sequence shown here is derived from an EMBL/GenBank/DDBJ whole genome shotgun (WGS) entry which is preliminary data.</text>
</comment>
<accession>A0A494X7U5</accession>
<dbReference type="InterPro" id="IPR035965">
    <property type="entry name" value="PAS-like_dom_sf"/>
</dbReference>
<dbReference type="GO" id="GO:0016020">
    <property type="term" value="C:membrane"/>
    <property type="evidence" value="ECO:0007669"/>
    <property type="project" value="InterPro"/>
</dbReference>
<dbReference type="InterPro" id="IPR036890">
    <property type="entry name" value="HATPase_C_sf"/>
</dbReference>
<dbReference type="InterPro" id="IPR013655">
    <property type="entry name" value="PAS_fold_3"/>
</dbReference>
<dbReference type="InterPro" id="IPR000700">
    <property type="entry name" value="PAS-assoc_C"/>
</dbReference>
<dbReference type="Gene3D" id="1.20.5.1930">
    <property type="match status" value="1"/>
</dbReference>
<dbReference type="GO" id="GO:0046983">
    <property type="term" value="F:protein dimerization activity"/>
    <property type="evidence" value="ECO:0007669"/>
    <property type="project" value="InterPro"/>
</dbReference>
<dbReference type="SUPFAM" id="SSF55874">
    <property type="entry name" value="ATPase domain of HSP90 chaperone/DNA topoisomerase II/histidine kinase"/>
    <property type="match status" value="1"/>
</dbReference>
<keyword evidence="2" id="KW-0418">Kinase</keyword>
<dbReference type="Pfam" id="PF07730">
    <property type="entry name" value="HisKA_3"/>
    <property type="match status" value="1"/>
</dbReference>
<dbReference type="Gene3D" id="6.10.250.490">
    <property type="match status" value="1"/>
</dbReference>
<sequence>MTVRLDALRAEYLAGLRTFLEHGDEAALTYAYELGRRALNDGLGLLDMAAIHRAALDALVLGVALDERQRFMEAVTAFFNELLAPFEMSIEGYRAALTASEERFELAVRGATAGLWDWRPQTDEVYFSPHFKRIMGYEDDELPNERQALLNAIHPDDFGRVTEALQTHLERRTTYDVEYRVRTKAGEFRWVQSRGQALWRDAGEAYRMVGWIVDITDRKRDEEALRVSREELRRLSAHIQHIREEEKARIARELHDDLGQQLTALKMAASLLEYQGNEVPSSTPPTDALNGMYALIDQLLDSVRRIAADLHPAMLDDLGLIPAIDALIDEFSARYRMRVVRHIDVHAITFNRECRIEVFRMVQEALTNVARHSGATEVVFEMVRDDPHCIVRIADNGRGAAHNDRPGRHSFGLLGMRERAALLGGEIRISTSPGSGFALTAILPLTAVEARDELSELSESSKPARSATSRRDD</sequence>
<evidence type="ECO:0000313" key="8">
    <source>
        <dbReference type="EMBL" id="RKP46805.1"/>
    </source>
</evidence>
<dbReference type="PROSITE" id="PS50109">
    <property type="entry name" value="HIS_KIN"/>
    <property type="match status" value="1"/>
</dbReference>
<dbReference type="Proteomes" id="UP000280434">
    <property type="component" value="Unassembled WGS sequence"/>
</dbReference>
<proteinExistence type="predicted"/>
<protein>
    <submittedName>
        <fullName evidence="8">PAS domain S-box protein</fullName>
    </submittedName>
</protein>
<dbReference type="Pfam" id="PF02518">
    <property type="entry name" value="HATPase_c"/>
    <property type="match status" value="1"/>
</dbReference>
<evidence type="ECO:0000256" key="3">
    <source>
        <dbReference type="ARBA" id="ARBA00023012"/>
    </source>
</evidence>
<dbReference type="InterPro" id="IPR003594">
    <property type="entry name" value="HATPase_dom"/>
</dbReference>
<feature type="domain" description="PAC" evidence="7">
    <location>
        <begin position="175"/>
        <end position="227"/>
    </location>
</feature>
<dbReference type="Gene3D" id="1.10.1240.30">
    <property type="entry name" value="KaiA/RbsU domain"/>
    <property type="match status" value="1"/>
</dbReference>
<dbReference type="GO" id="GO:0000155">
    <property type="term" value="F:phosphorelay sensor kinase activity"/>
    <property type="evidence" value="ECO:0007669"/>
    <property type="project" value="InterPro"/>
</dbReference>
<dbReference type="InterPro" id="IPR017944">
    <property type="entry name" value="KaiA/RbsU_helical_domain_sf"/>
</dbReference>
<gene>
    <name evidence="8" type="ORF">D7S89_15665</name>
</gene>
<dbReference type="InterPro" id="IPR050482">
    <property type="entry name" value="Sensor_HK_TwoCompSys"/>
</dbReference>
<dbReference type="RefSeq" id="WP_121278633.1">
    <property type="nucleotide sequence ID" value="NZ_RBZV01000006.1"/>
</dbReference>
<feature type="compositionally biased region" description="Polar residues" evidence="4">
    <location>
        <begin position="457"/>
        <end position="467"/>
    </location>
</feature>
<dbReference type="Gene3D" id="3.30.450.20">
    <property type="entry name" value="PAS domain"/>
    <property type="match status" value="1"/>
</dbReference>
<dbReference type="PROSITE" id="PS50113">
    <property type="entry name" value="PAC"/>
    <property type="match status" value="1"/>
</dbReference>
<dbReference type="Pfam" id="PF08673">
    <property type="entry name" value="RsbU_N"/>
    <property type="match status" value="1"/>
</dbReference>
<dbReference type="AlphaFoldDB" id="A0A494X7U5"/>
<evidence type="ECO:0000259" key="6">
    <source>
        <dbReference type="PROSITE" id="PS50112"/>
    </source>
</evidence>
<dbReference type="PANTHER" id="PTHR24421">
    <property type="entry name" value="NITRATE/NITRITE SENSOR PROTEIN NARX-RELATED"/>
    <property type="match status" value="1"/>
</dbReference>
<evidence type="ECO:0000259" key="7">
    <source>
        <dbReference type="PROSITE" id="PS50113"/>
    </source>
</evidence>
<keyword evidence="9" id="KW-1185">Reference proteome</keyword>
<dbReference type="SMART" id="SM00091">
    <property type="entry name" value="PAS"/>
    <property type="match status" value="1"/>
</dbReference>
<dbReference type="CDD" id="cd16917">
    <property type="entry name" value="HATPase_UhpB-NarQ-NarX-like"/>
    <property type="match status" value="1"/>
</dbReference>
<dbReference type="SUPFAM" id="SSF55785">
    <property type="entry name" value="PYP-like sensor domain (PAS domain)"/>
    <property type="match status" value="1"/>
</dbReference>
<dbReference type="InterPro" id="IPR000014">
    <property type="entry name" value="PAS"/>
</dbReference>
<organism evidence="8 9">
    <name type="scientific">Trinickia fusca</name>
    <dbReference type="NCBI Taxonomy" id="2419777"/>
    <lineage>
        <taxon>Bacteria</taxon>
        <taxon>Pseudomonadati</taxon>
        <taxon>Pseudomonadota</taxon>
        <taxon>Betaproteobacteria</taxon>
        <taxon>Burkholderiales</taxon>
        <taxon>Burkholderiaceae</taxon>
        <taxon>Trinickia</taxon>
    </lineage>
</organism>
<dbReference type="Pfam" id="PF08447">
    <property type="entry name" value="PAS_3"/>
    <property type="match status" value="1"/>
</dbReference>
<dbReference type="EMBL" id="RBZV01000006">
    <property type="protein sequence ID" value="RKP46805.1"/>
    <property type="molecule type" value="Genomic_DNA"/>
</dbReference>
<evidence type="ECO:0000256" key="4">
    <source>
        <dbReference type="SAM" id="MobiDB-lite"/>
    </source>
</evidence>
<feature type="domain" description="Histidine kinase" evidence="5">
    <location>
        <begin position="253"/>
        <end position="447"/>
    </location>
</feature>
<evidence type="ECO:0000313" key="9">
    <source>
        <dbReference type="Proteomes" id="UP000280434"/>
    </source>
</evidence>
<dbReference type="Gene3D" id="3.30.565.10">
    <property type="entry name" value="Histidine kinase-like ATPase, C-terminal domain"/>
    <property type="match status" value="1"/>
</dbReference>
<evidence type="ECO:0000256" key="2">
    <source>
        <dbReference type="ARBA" id="ARBA00022777"/>
    </source>
</evidence>
<name>A0A494X7U5_9BURK</name>
<feature type="domain" description="PAS" evidence="6">
    <location>
        <begin position="100"/>
        <end position="172"/>
    </location>
</feature>
<evidence type="ECO:0000259" key="5">
    <source>
        <dbReference type="PROSITE" id="PS50109"/>
    </source>
</evidence>
<dbReference type="CDD" id="cd00130">
    <property type="entry name" value="PAS"/>
    <property type="match status" value="1"/>
</dbReference>
<keyword evidence="1" id="KW-0808">Transferase</keyword>
<dbReference type="OrthoDB" id="9813412at2"/>
<evidence type="ECO:0000256" key="1">
    <source>
        <dbReference type="ARBA" id="ARBA00022679"/>
    </source>
</evidence>
<dbReference type="PANTHER" id="PTHR24421:SF58">
    <property type="entry name" value="SIGNAL TRANSDUCTION HISTIDINE-PROTEIN KINASE_PHOSPHATASE UHPB"/>
    <property type="match status" value="1"/>
</dbReference>
<dbReference type="SMART" id="SM00086">
    <property type="entry name" value="PAC"/>
    <property type="match status" value="1"/>
</dbReference>
<dbReference type="NCBIfam" id="TIGR00229">
    <property type="entry name" value="sensory_box"/>
    <property type="match status" value="1"/>
</dbReference>
<feature type="region of interest" description="Disordered" evidence="4">
    <location>
        <begin position="453"/>
        <end position="473"/>
    </location>
</feature>
<reference evidence="8 9" key="1">
    <citation type="submission" date="2018-10" db="EMBL/GenBank/DDBJ databases">
        <title>Paraburkholderia sp. 7MK8-2, isolated from soil.</title>
        <authorList>
            <person name="Gao Z.-H."/>
            <person name="Qiu L.-H."/>
        </authorList>
    </citation>
    <scope>NUCLEOTIDE SEQUENCE [LARGE SCALE GENOMIC DNA]</scope>
    <source>
        <strain evidence="8 9">7MK8-2</strain>
    </source>
</reference>
<keyword evidence="3" id="KW-0902">Two-component regulatory system</keyword>
<dbReference type="InterPro" id="IPR001610">
    <property type="entry name" value="PAC"/>
</dbReference>
<dbReference type="PROSITE" id="PS50112">
    <property type="entry name" value="PAS"/>
    <property type="match status" value="1"/>
</dbReference>